<evidence type="ECO:0000256" key="2">
    <source>
        <dbReference type="ARBA" id="ARBA00023235"/>
    </source>
</evidence>
<organism evidence="4 5">
    <name type="scientific">Neolewinella aquimaris</name>
    <dbReference type="NCBI Taxonomy" id="1835722"/>
    <lineage>
        <taxon>Bacteria</taxon>
        <taxon>Pseudomonadati</taxon>
        <taxon>Bacteroidota</taxon>
        <taxon>Saprospiria</taxon>
        <taxon>Saprospirales</taxon>
        <taxon>Lewinellaceae</taxon>
        <taxon>Neolewinella</taxon>
    </lineage>
</organism>
<feature type="domain" description="Pseudouridine synthase RsuA/RluA-like" evidence="3">
    <location>
        <begin position="11"/>
        <end position="164"/>
    </location>
</feature>
<comment type="caution">
    <text evidence="4">The sequence shown here is derived from an EMBL/GenBank/DDBJ whole genome shotgun (WGS) entry which is preliminary data.</text>
</comment>
<dbReference type="CDD" id="cd02869">
    <property type="entry name" value="PseudoU_synth_RluA_like"/>
    <property type="match status" value="1"/>
</dbReference>
<dbReference type="GO" id="GO:0001522">
    <property type="term" value="P:pseudouridine synthesis"/>
    <property type="evidence" value="ECO:0007669"/>
    <property type="project" value="InterPro"/>
</dbReference>
<dbReference type="InterPro" id="IPR006145">
    <property type="entry name" value="PsdUridine_synth_RsuA/RluA"/>
</dbReference>
<evidence type="ECO:0000256" key="1">
    <source>
        <dbReference type="ARBA" id="ARBA00010876"/>
    </source>
</evidence>
<dbReference type="PANTHER" id="PTHR21600:SF83">
    <property type="entry name" value="PSEUDOURIDYLATE SYNTHASE RPUSD4, MITOCHONDRIAL"/>
    <property type="match status" value="1"/>
</dbReference>
<evidence type="ECO:0000313" key="4">
    <source>
        <dbReference type="EMBL" id="MBB4078693.1"/>
    </source>
</evidence>
<dbReference type="PANTHER" id="PTHR21600">
    <property type="entry name" value="MITOCHONDRIAL RNA PSEUDOURIDINE SYNTHASE"/>
    <property type="match status" value="1"/>
</dbReference>
<dbReference type="Pfam" id="PF00849">
    <property type="entry name" value="PseudoU_synth_2"/>
    <property type="match status" value="1"/>
</dbReference>
<comment type="similarity">
    <text evidence="1">Belongs to the pseudouridine synthase RluA family.</text>
</comment>
<gene>
    <name evidence="4" type="ORF">GGR28_001306</name>
</gene>
<protein>
    <submittedName>
        <fullName evidence="4">23S rRNA pseudouridine1911/1915/1917 synthase</fullName>
        <ecNumber evidence="4">5.4.99.23</ecNumber>
    </submittedName>
</protein>
<dbReference type="GO" id="GO:0003723">
    <property type="term" value="F:RNA binding"/>
    <property type="evidence" value="ECO:0007669"/>
    <property type="project" value="InterPro"/>
</dbReference>
<keyword evidence="2 4" id="KW-0413">Isomerase</keyword>
<dbReference type="InterPro" id="IPR050188">
    <property type="entry name" value="RluA_PseudoU_synthase"/>
</dbReference>
<evidence type="ECO:0000259" key="3">
    <source>
        <dbReference type="Pfam" id="PF00849"/>
    </source>
</evidence>
<dbReference type="RefSeq" id="WP_183494926.1">
    <property type="nucleotide sequence ID" value="NZ_JACIFF010000002.1"/>
</dbReference>
<reference evidence="4 5" key="1">
    <citation type="submission" date="2020-08" db="EMBL/GenBank/DDBJ databases">
        <title>Genomic Encyclopedia of Type Strains, Phase IV (KMG-IV): sequencing the most valuable type-strain genomes for metagenomic binning, comparative biology and taxonomic classification.</title>
        <authorList>
            <person name="Goeker M."/>
        </authorList>
    </citation>
    <scope>NUCLEOTIDE SEQUENCE [LARGE SCALE GENOMIC DNA]</scope>
    <source>
        <strain evidence="4 5">DSM 105137</strain>
    </source>
</reference>
<proteinExistence type="inferred from homology"/>
<name>A0A840E413_9BACT</name>
<dbReference type="SUPFAM" id="SSF55120">
    <property type="entry name" value="Pseudouridine synthase"/>
    <property type="match status" value="1"/>
</dbReference>
<dbReference type="GO" id="GO:0160140">
    <property type="term" value="F:23S rRNA pseudouridine(1911/1915/1917) synthase activity"/>
    <property type="evidence" value="ECO:0007669"/>
    <property type="project" value="UniProtKB-EC"/>
</dbReference>
<dbReference type="Proteomes" id="UP000576209">
    <property type="component" value="Unassembled WGS sequence"/>
</dbReference>
<dbReference type="Gene3D" id="3.30.2350.10">
    <property type="entry name" value="Pseudouridine synthase"/>
    <property type="match status" value="1"/>
</dbReference>
<sequence>MLDTIAEGSNWAVINKPAGIATERHFQYDTVEARAQEQWKRPSAKKPAYVGIVHRLDRPVSGALLLARNKSTLVALNEAFAARRITKVYWAVTDKPLPAVTGDLVHYLGREPTRKKAFASTRPVAGAQEAKLSYRLLAGSGNSYLYQVVPITGRFHQIRCQLAAAGAPITGDHAYGSLRPLGDHVIGLHARQLNFTDPKSGEAIEVTAPTPEYWPVATEQP</sequence>
<keyword evidence="5" id="KW-1185">Reference proteome</keyword>
<evidence type="ECO:0000313" key="5">
    <source>
        <dbReference type="Proteomes" id="UP000576209"/>
    </source>
</evidence>
<dbReference type="EMBL" id="JACIFF010000002">
    <property type="protein sequence ID" value="MBB4078693.1"/>
    <property type="molecule type" value="Genomic_DNA"/>
</dbReference>
<dbReference type="InterPro" id="IPR020103">
    <property type="entry name" value="PsdUridine_synth_cat_dom_sf"/>
</dbReference>
<dbReference type="EC" id="5.4.99.23" evidence="4"/>
<dbReference type="PROSITE" id="PS01129">
    <property type="entry name" value="PSI_RLU"/>
    <property type="match status" value="1"/>
</dbReference>
<accession>A0A840E413</accession>
<dbReference type="InterPro" id="IPR006224">
    <property type="entry name" value="PsdUridine_synth_RluA-like_CS"/>
</dbReference>
<dbReference type="GO" id="GO:0006396">
    <property type="term" value="P:RNA processing"/>
    <property type="evidence" value="ECO:0007669"/>
    <property type="project" value="UniProtKB-ARBA"/>
</dbReference>
<dbReference type="AlphaFoldDB" id="A0A840E413"/>